<evidence type="ECO:0000256" key="3">
    <source>
        <dbReference type="ARBA" id="ARBA00022989"/>
    </source>
</evidence>
<evidence type="ECO:0000313" key="6">
    <source>
        <dbReference type="EMBL" id="KFG89545.1"/>
    </source>
</evidence>
<sequence>MTPPYFSFPRWLFAAKLFIAGMIAFAIAVKIGLPQPYWALVTCCVVMNPITGAIRSKAIYRFMGTLGAGVVSLMFAAIFVNTPVLLIAVMGLAATATLAVSLIDRTPRSYGFLLFGVTMMLVAVPEINSPGNMFGTAVARVTEIGLGLVCCTMVDSIIVPRSLGPQMRDRLHAWLPDVQRWFEEALEGRETDPEATADRLRMIGDVTALSVLAGQLQYDPMVPRRERRLAFAIQQRMLRLIPLISSIESRISGGGDAQRKALSPPLAEAVGLVRDGKAPPDDFVARMNAADDGAPGSWRRLVQRDLASLIADALALWAEIRSLDAALDTGAPLSSALEASVQSVRAFPLRPDYHIVWRVSAAILLTYATLTALWYLTGWQQAPGALLIGSVSIAFFGGADEAGAAIAQFARFAAIAAVAAALLCYVLLPLAGDYGSFVVIMGLFMMPIAAWSVSNPLALLLLAFALSTINLQGEYQPLEFGTFIEASFASLLGIYVGFFWLHMARRMGAGHAVERFTKMARADVRALTRRATARDRDLYVARSLDRIGALTARLAAAGEPDESVRLLRRLRAGANIADLRHAADSLTGETRQAAEHLLQALRAEIGRDAPSPALLAQIDATLSDALRSASGENNPLVRGLVDLRLALFRQSPVWRPAA</sequence>
<organism evidence="6 7">
    <name type="scientific">Sphingobium herbicidovorans (strain ATCC 700291 / DSM 11019 / CCUG 56400 / KCTC 2939 / LMG 18315 / NBRC 16415 / MH)</name>
    <name type="common">Sphingomonas herbicidovorans</name>
    <dbReference type="NCBI Taxonomy" id="1219045"/>
    <lineage>
        <taxon>Bacteria</taxon>
        <taxon>Pseudomonadati</taxon>
        <taxon>Pseudomonadota</taxon>
        <taxon>Alphaproteobacteria</taxon>
        <taxon>Sphingomonadales</taxon>
        <taxon>Sphingomonadaceae</taxon>
        <taxon>Sphingobium</taxon>
    </lineage>
</organism>
<evidence type="ECO:0000256" key="1">
    <source>
        <dbReference type="ARBA" id="ARBA00004141"/>
    </source>
</evidence>
<dbReference type="eggNOG" id="COG1289">
    <property type="taxonomic scope" value="Bacteria"/>
</dbReference>
<dbReference type="PANTHER" id="PTHR31086">
    <property type="entry name" value="ALUMINUM-ACTIVATED MALATE TRANSPORTER 10"/>
    <property type="match status" value="1"/>
</dbReference>
<evidence type="ECO:0000256" key="5">
    <source>
        <dbReference type="SAM" id="Phobius"/>
    </source>
</evidence>
<keyword evidence="2 5" id="KW-0812">Transmembrane</keyword>
<feature type="transmembrane region" description="Helical" evidence="5">
    <location>
        <begin position="12"/>
        <end position="31"/>
    </location>
</feature>
<dbReference type="GO" id="GO:0005886">
    <property type="term" value="C:plasma membrane"/>
    <property type="evidence" value="ECO:0007669"/>
    <property type="project" value="InterPro"/>
</dbReference>
<dbReference type="PATRIC" id="fig|1219045.3.peg.2697"/>
<evidence type="ECO:0000313" key="7">
    <source>
        <dbReference type="Proteomes" id="UP000024284"/>
    </source>
</evidence>
<feature type="transmembrane region" description="Helical" evidence="5">
    <location>
        <begin position="481"/>
        <end position="501"/>
    </location>
</feature>
<proteinExistence type="predicted"/>
<protein>
    <recommendedName>
        <fullName evidence="8">Fusaric acid resistance protein</fullName>
    </recommendedName>
</protein>
<dbReference type="GO" id="GO:0022857">
    <property type="term" value="F:transmembrane transporter activity"/>
    <property type="evidence" value="ECO:0007669"/>
    <property type="project" value="InterPro"/>
</dbReference>
<feature type="transmembrane region" description="Helical" evidence="5">
    <location>
        <begin position="355"/>
        <end position="376"/>
    </location>
</feature>
<feature type="transmembrane region" description="Helical" evidence="5">
    <location>
        <begin position="110"/>
        <end position="127"/>
    </location>
</feature>
<dbReference type="RefSeq" id="WP_051908322.1">
    <property type="nucleotide sequence ID" value="NZ_BCZD01000033.1"/>
</dbReference>
<feature type="transmembrane region" description="Helical" evidence="5">
    <location>
        <begin position="133"/>
        <end position="158"/>
    </location>
</feature>
<evidence type="ECO:0000256" key="4">
    <source>
        <dbReference type="ARBA" id="ARBA00023136"/>
    </source>
</evidence>
<dbReference type="AlphaFoldDB" id="A0A086P827"/>
<dbReference type="Proteomes" id="UP000024284">
    <property type="component" value="Unassembled WGS sequence"/>
</dbReference>
<feature type="transmembrane region" description="Helical" evidence="5">
    <location>
        <begin position="59"/>
        <end position="79"/>
    </location>
</feature>
<comment type="caution">
    <text evidence="6">The sequence shown here is derived from an EMBL/GenBank/DDBJ whole genome shotgun (WGS) entry which is preliminary data.</text>
</comment>
<dbReference type="OrthoDB" id="9807111at2"/>
<evidence type="ECO:0008006" key="8">
    <source>
        <dbReference type="Google" id="ProtNLM"/>
    </source>
</evidence>
<name>A0A086P827_SPHHM</name>
<accession>A0A086P827</accession>
<comment type="subcellular location">
    <subcellularLocation>
        <location evidence="1">Membrane</location>
        <topology evidence="1">Multi-pass membrane protein</topology>
    </subcellularLocation>
</comment>
<feature type="transmembrane region" description="Helical" evidence="5">
    <location>
        <begin position="382"/>
        <end position="399"/>
    </location>
</feature>
<evidence type="ECO:0000256" key="2">
    <source>
        <dbReference type="ARBA" id="ARBA00022692"/>
    </source>
</evidence>
<feature type="transmembrane region" description="Helical" evidence="5">
    <location>
        <begin position="85"/>
        <end position="103"/>
    </location>
</feature>
<keyword evidence="4 5" id="KW-0472">Membrane</keyword>
<gene>
    <name evidence="6" type="ORF">BV98_002663</name>
</gene>
<reference evidence="6" key="1">
    <citation type="submission" date="2014-08" db="EMBL/GenBank/DDBJ databases">
        <title>Draft genome sequences of Sphingobium herbicidovorans.</title>
        <authorList>
            <person name="Gan H.M."/>
            <person name="Gan H.Y."/>
            <person name="Savka M.A."/>
        </authorList>
    </citation>
    <scope>NUCLEOTIDE SEQUENCE [LARGE SCALE GENOMIC DNA]</scope>
    <source>
        <strain evidence="6">NBRC 16415</strain>
    </source>
</reference>
<keyword evidence="7" id="KW-1185">Reference proteome</keyword>
<keyword evidence="3 5" id="KW-1133">Transmembrane helix</keyword>
<dbReference type="Pfam" id="PF04632">
    <property type="entry name" value="FUSC"/>
    <property type="match status" value="1"/>
</dbReference>
<dbReference type="EMBL" id="JFZA02000024">
    <property type="protein sequence ID" value="KFG89545.1"/>
    <property type="molecule type" value="Genomic_DNA"/>
</dbReference>
<feature type="transmembrane region" description="Helical" evidence="5">
    <location>
        <begin position="411"/>
        <end position="428"/>
    </location>
</feature>
<dbReference type="InterPro" id="IPR006726">
    <property type="entry name" value="PHBA_efflux_AaeB/fusaric-R"/>
</dbReference>